<gene>
    <name evidence="2" type="ORF">BDEG_22028</name>
</gene>
<dbReference type="InterPro" id="IPR041228">
    <property type="entry name" value="Dynein_C"/>
</dbReference>
<dbReference type="Gene3D" id="3.10.490.20">
    <property type="match status" value="1"/>
</dbReference>
<dbReference type="PANTHER" id="PTHR46961">
    <property type="entry name" value="DYNEIN HEAVY CHAIN 1, AXONEMAL-LIKE PROTEIN"/>
    <property type="match status" value="1"/>
</dbReference>
<evidence type="ECO:0000313" key="3">
    <source>
        <dbReference type="Proteomes" id="UP000077115"/>
    </source>
</evidence>
<dbReference type="PANTHER" id="PTHR46961:SF8">
    <property type="entry name" value="DYNEIN AXONEMAL HEAVY CHAIN 7"/>
    <property type="match status" value="1"/>
</dbReference>
<dbReference type="GO" id="GO:0030286">
    <property type="term" value="C:dynein complex"/>
    <property type="evidence" value="ECO:0007669"/>
    <property type="project" value="InterPro"/>
</dbReference>
<dbReference type="AlphaFoldDB" id="A0A177WEU1"/>
<dbReference type="InterPro" id="IPR043160">
    <property type="entry name" value="Dynein_C_barrel"/>
</dbReference>
<dbReference type="Proteomes" id="UP000077115">
    <property type="component" value="Unassembled WGS sequence"/>
</dbReference>
<evidence type="ECO:0000259" key="1">
    <source>
        <dbReference type="Pfam" id="PF18199"/>
    </source>
</evidence>
<dbReference type="Pfam" id="PF18199">
    <property type="entry name" value="Dynein_C"/>
    <property type="match status" value="1"/>
</dbReference>
<dbReference type="GO" id="GO:0051959">
    <property type="term" value="F:dynein light intermediate chain binding"/>
    <property type="evidence" value="ECO:0007669"/>
    <property type="project" value="InterPro"/>
</dbReference>
<dbReference type="FunFam" id="3.10.490.20:FF:000009">
    <property type="entry name" value="Dynein heavy chain 4"/>
    <property type="match status" value="1"/>
</dbReference>
<name>A0A177WEU1_BATDL</name>
<protein>
    <recommendedName>
        <fullName evidence="1">Dynein heavy chain C-terminal domain-containing protein</fullName>
    </recommendedName>
</protein>
<accession>A0A177WEU1</accession>
<dbReference type="OrthoDB" id="2126203at2759"/>
<evidence type="ECO:0000313" key="2">
    <source>
        <dbReference type="EMBL" id="OAJ38060.1"/>
    </source>
</evidence>
<proteinExistence type="predicted"/>
<dbReference type="GO" id="GO:0045505">
    <property type="term" value="F:dynein intermediate chain binding"/>
    <property type="evidence" value="ECO:0007669"/>
    <property type="project" value="InterPro"/>
</dbReference>
<dbReference type="STRING" id="403673.A0A177WEU1"/>
<dbReference type="InterPro" id="IPR026983">
    <property type="entry name" value="DHC"/>
</dbReference>
<reference evidence="2 3" key="2">
    <citation type="submission" date="2016-05" db="EMBL/GenBank/DDBJ databases">
        <title>Lineage-specific infection strategies underlie the spectrum of fungal disease in amphibians.</title>
        <authorList>
            <person name="Cuomo C.A."/>
            <person name="Farrer R.A."/>
            <person name="James T."/>
            <person name="Longcore J."/>
            <person name="Birren B."/>
        </authorList>
    </citation>
    <scope>NUCLEOTIDE SEQUENCE [LARGE SCALE GENOMIC DNA]</scope>
    <source>
        <strain evidence="2 3">JEL423</strain>
    </source>
</reference>
<dbReference type="VEuPathDB" id="FungiDB:BDEG_22028"/>
<reference evidence="2 3" key="1">
    <citation type="submission" date="2006-10" db="EMBL/GenBank/DDBJ databases">
        <title>The Genome Sequence of Batrachochytrium dendrobatidis JEL423.</title>
        <authorList>
            <consortium name="The Broad Institute Genome Sequencing Platform"/>
            <person name="Birren B."/>
            <person name="Lander E."/>
            <person name="Galagan J."/>
            <person name="Cuomo C."/>
            <person name="Devon K."/>
            <person name="Jaffe D."/>
            <person name="Butler J."/>
            <person name="Alvarez P."/>
            <person name="Gnerre S."/>
            <person name="Grabherr M."/>
            <person name="Kleber M."/>
            <person name="Mauceli E."/>
            <person name="Brockman W."/>
            <person name="Young S."/>
            <person name="LaButti K."/>
            <person name="Sykes S."/>
            <person name="DeCaprio D."/>
            <person name="Crawford M."/>
            <person name="Koehrsen M."/>
            <person name="Engels R."/>
            <person name="Montgomery P."/>
            <person name="Pearson M."/>
            <person name="Howarth C."/>
            <person name="Larson L."/>
            <person name="White J."/>
            <person name="O'Leary S."/>
            <person name="Kodira C."/>
            <person name="Zeng Q."/>
            <person name="Yandava C."/>
            <person name="Alvarado L."/>
            <person name="Longcore J."/>
            <person name="James T."/>
        </authorList>
    </citation>
    <scope>NUCLEOTIDE SEQUENCE [LARGE SCALE GENOMIC DNA]</scope>
    <source>
        <strain evidence="2 3">JEL423</strain>
    </source>
</reference>
<feature type="domain" description="Dynein heavy chain C-terminal" evidence="1">
    <location>
        <begin position="7"/>
        <end position="110"/>
    </location>
</feature>
<organism evidence="2 3">
    <name type="scientific">Batrachochytrium dendrobatidis (strain JEL423)</name>
    <dbReference type="NCBI Taxonomy" id="403673"/>
    <lineage>
        <taxon>Eukaryota</taxon>
        <taxon>Fungi</taxon>
        <taxon>Fungi incertae sedis</taxon>
        <taxon>Chytridiomycota</taxon>
        <taxon>Chytridiomycota incertae sedis</taxon>
        <taxon>Chytridiomycetes</taxon>
        <taxon>Rhizophydiales</taxon>
        <taxon>Rhizophydiales incertae sedis</taxon>
        <taxon>Batrachochytrium</taxon>
    </lineage>
</organism>
<dbReference type="EMBL" id="DS022301">
    <property type="protein sequence ID" value="OAJ38060.1"/>
    <property type="molecule type" value="Genomic_DNA"/>
</dbReference>
<sequence>MPTTTSAVSPVDGVYVNGLYLEGARWVKERNVLGESFNKVLYDPMPMIWFKPIRIVDTKTTGTYTLPVYKTSARRGVLSTTGHSTNFVIAIRLPTDKPEKHWIMRGLAAMLPQ</sequence>
<dbReference type="GO" id="GO:0007018">
    <property type="term" value="P:microtubule-based movement"/>
    <property type="evidence" value="ECO:0007669"/>
    <property type="project" value="InterPro"/>
</dbReference>